<feature type="transmembrane region" description="Helical" evidence="7">
    <location>
        <begin position="33"/>
        <end position="53"/>
    </location>
</feature>
<feature type="transmembrane region" description="Helical" evidence="7">
    <location>
        <begin position="146"/>
        <end position="165"/>
    </location>
</feature>
<evidence type="ECO:0000256" key="5">
    <source>
        <dbReference type="ARBA" id="ARBA00023136"/>
    </source>
</evidence>
<evidence type="ECO:0000256" key="2">
    <source>
        <dbReference type="ARBA" id="ARBA00005587"/>
    </source>
</evidence>
<dbReference type="InterPro" id="IPR051633">
    <property type="entry name" value="AceTr"/>
</dbReference>
<comment type="similarity">
    <text evidence="2">Belongs to the acetate uptake transporter (AceTr) (TC 2.A.96) family.</text>
</comment>
<dbReference type="Proteomes" id="UP000598360">
    <property type="component" value="Unassembled WGS sequence"/>
</dbReference>
<sequence>MTTVSRDSDLDGPGNGAPAEPASAPAFGDPAPLGMGAFAMTTFVLSVFNAGLMNIELQTVVLPLALFYGGLSQVLAGMWAFRVGNTFGGLAFTSFGAFWLSYATYAQFFVEALGAGADAATSLFLFAWAIFSAYMTVAAVRTTPVVLGVFVLLTITLVLLGAASASGAGALTMAGGWAGLLTALVAWYGSAGGVINLVWGRDLLPGNAPR</sequence>
<dbReference type="NCBIfam" id="NF038013">
    <property type="entry name" value="AceTr_1"/>
    <property type="match status" value="1"/>
</dbReference>
<dbReference type="PANTHER" id="PTHR31123:SF1">
    <property type="entry name" value="ACCUMULATION OF DYADS PROTEIN 2-RELATED"/>
    <property type="match status" value="1"/>
</dbReference>
<evidence type="ECO:0000256" key="3">
    <source>
        <dbReference type="ARBA" id="ARBA00022692"/>
    </source>
</evidence>
<comment type="subcellular location">
    <subcellularLocation>
        <location evidence="1">Membrane</location>
        <topology evidence="1">Multi-pass membrane protein</topology>
    </subcellularLocation>
</comment>
<feature type="transmembrane region" description="Helical" evidence="7">
    <location>
        <begin position="122"/>
        <end position="140"/>
    </location>
</feature>
<evidence type="ECO:0000256" key="4">
    <source>
        <dbReference type="ARBA" id="ARBA00022989"/>
    </source>
</evidence>
<dbReference type="AlphaFoldDB" id="A0A929B8I9"/>
<evidence type="ECO:0000256" key="7">
    <source>
        <dbReference type="SAM" id="Phobius"/>
    </source>
</evidence>
<feature type="transmembrane region" description="Helical" evidence="7">
    <location>
        <begin position="177"/>
        <end position="199"/>
    </location>
</feature>
<reference evidence="8" key="1">
    <citation type="submission" date="2020-10" db="EMBL/GenBank/DDBJ databases">
        <title>Diversity and distribution of actinomycetes associated with coral in the coast of Hainan.</title>
        <authorList>
            <person name="Li F."/>
        </authorList>
    </citation>
    <scope>NUCLEOTIDE SEQUENCE</scope>
    <source>
        <strain evidence="8">HNM0983</strain>
    </source>
</reference>
<keyword evidence="4 7" id="KW-1133">Transmembrane helix</keyword>
<evidence type="ECO:0000313" key="8">
    <source>
        <dbReference type="EMBL" id="MBE9373158.1"/>
    </source>
</evidence>
<feature type="transmembrane region" description="Helical" evidence="7">
    <location>
        <begin position="87"/>
        <end position="110"/>
    </location>
</feature>
<keyword evidence="5 7" id="KW-0472">Membrane</keyword>
<evidence type="ECO:0000256" key="1">
    <source>
        <dbReference type="ARBA" id="ARBA00004141"/>
    </source>
</evidence>
<evidence type="ECO:0000256" key="6">
    <source>
        <dbReference type="SAM" id="MobiDB-lite"/>
    </source>
</evidence>
<keyword evidence="9" id="KW-1185">Reference proteome</keyword>
<dbReference type="GO" id="GO:0005886">
    <property type="term" value="C:plasma membrane"/>
    <property type="evidence" value="ECO:0007669"/>
    <property type="project" value="TreeGrafter"/>
</dbReference>
<feature type="transmembrane region" description="Helical" evidence="7">
    <location>
        <begin position="60"/>
        <end position="81"/>
    </location>
</feature>
<dbReference type="RefSeq" id="WP_193926617.1">
    <property type="nucleotide sequence ID" value="NZ_JADEYC010000003.1"/>
</dbReference>
<dbReference type="PANTHER" id="PTHR31123">
    <property type="entry name" value="ACCUMULATION OF DYADS PROTEIN 2-RELATED"/>
    <property type="match status" value="1"/>
</dbReference>
<gene>
    <name evidence="8" type="ORF">IQ251_01720</name>
</gene>
<dbReference type="EMBL" id="JADEYC010000003">
    <property type="protein sequence ID" value="MBE9373158.1"/>
    <property type="molecule type" value="Genomic_DNA"/>
</dbReference>
<comment type="caution">
    <text evidence="8">The sequence shown here is derived from an EMBL/GenBank/DDBJ whole genome shotgun (WGS) entry which is preliminary data.</text>
</comment>
<dbReference type="Pfam" id="PF01184">
    <property type="entry name" value="Gpr1_Fun34_YaaH"/>
    <property type="match status" value="1"/>
</dbReference>
<proteinExistence type="inferred from homology"/>
<accession>A0A929B8I9</accession>
<dbReference type="GO" id="GO:0015123">
    <property type="term" value="F:acetate transmembrane transporter activity"/>
    <property type="evidence" value="ECO:0007669"/>
    <property type="project" value="TreeGrafter"/>
</dbReference>
<organism evidence="8 9">
    <name type="scientific">Saccharopolyspora montiporae</name>
    <dbReference type="NCBI Taxonomy" id="2781240"/>
    <lineage>
        <taxon>Bacteria</taxon>
        <taxon>Bacillati</taxon>
        <taxon>Actinomycetota</taxon>
        <taxon>Actinomycetes</taxon>
        <taxon>Pseudonocardiales</taxon>
        <taxon>Pseudonocardiaceae</taxon>
        <taxon>Saccharopolyspora</taxon>
    </lineage>
</organism>
<evidence type="ECO:0000313" key="9">
    <source>
        <dbReference type="Proteomes" id="UP000598360"/>
    </source>
</evidence>
<protein>
    <submittedName>
        <fullName evidence="8">Acetate uptake transporter</fullName>
    </submittedName>
</protein>
<dbReference type="InterPro" id="IPR000791">
    <property type="entry name" value="Gpr1/Fun34/SatP-like"/>
</dbReference>
<name>A0A929B8I9_9PSEU</name>
<keyword evidence="3 7" id="KW-0812">Transmembrane</keyword>
<feature type="region of interest" description="Disordered" evidence="6">
    <location>
        <begin position="1"/>
        <end position="23"/>
    </location>
</feature>